<name>A0ABY5PQP9_9ACTN</name>
<reference evidence="1" key="1">
    <citation type="submission" date="2022-08" db="EMBL/GenBank/DDBJ databases">
        <authorList>
            <person name="Tian L."/>
        </authorList>
    </citation>
    <scope>NUCLEOTIDE SEQUENCE</scope>
    <source>
        <strain evidence="1">CM253</strain>
    </source>
</reference>
<gene>
    <name evidence="1" type="ORF">NRK68_00470</name>
</gene>
<dbReference type="GeneID" id="95571910"/>
<evidence type="ECO:0000313" key="2">
    <source>
        <dbReference type="Proteomes" id="UP001057738"/>
    </source>
</evidence>
<sequence>MLRFAEHPAAEAVFGARGHGFCLGPVMDEEQLRTVWEDLRPMDRGIEPTGHAFAHWYRSWLSRTEHECAITPPPAPHSRDTP</sequence>
<accession>A0ABY5PQP9</accession>
<keyword evidence="2" id="KW-1185">Reference proteome</keyword>
<organism evidence="1 2">
    <name type="scientific">Streptomyces yangpuensis</name>
    <dbReference type="NCBI Taxonomy" id="1648182"/>
    <lineage>
        <taxon>Bacteria</taxon>
        <taxon>Bacillati</taxon>
        <taxon>Actinomycetota</taxon>
        <taxon>Actinomycetes</taxon>
        <taxon>Kitasatosporales</taxon>
        <taxon>Streptomycetaceae</taxon>
        <taxon>Streptomyces</taxon>
    </lineage>
</organism>
<evidence type="ECO:0000313" key="1">
    <source>
        <dbReference type="EMBL" id="UUY45815.1"/>
    </source>
</evidence>
<dbReference type="Proteomes" id="UP001057738">
    <property type="component" value="Chromosome"/>
</dbReference>
<dbReference type="RefSeq" id="WP_257854348.1">
    <property type="nucleotide sequence ID" value="NZ_CP102514.1"/>
</dbReference>
<dbReference type="EMBL" id="CP102514">
    <property type="protein sequence ID" value="UUY45815.1"/>
    <property type="molecule type" value="Genomic_DNA"/>
</dbReference>
<proteinExistence type="predicted"/>
<protein>
    <submittedName>
        <fullName evidence="1">Uncharacterized protein</fullName>
    </submittedName>
</protein>